<dbReference type="Proteomes" id="UP000622890">
    <property type="component" value="Unassembled WGS sequence"/>
</dbReference>
<gene>
    <name evidence="3" type="ORF">JJB74_25185</name>
</gene>
<accession>A0A934SYC4</accession>
<evidence type="ECO:0000313" key="3">
    <source>
        <dbReference type="EMBL" id="MBK4737929.1"/>
    </source>
</evidence>
<evidence type="ECO:0000313" key="4">
    <source>
        <dbReference type="Proteomes" id="UP000622890"/>
    </source>
</evidence>
<dbReference type="SUPFAM" id="SSF47413">
    <property type="entry name" value="lambda repressor-like DNA-binding domains"/>
    <property type="match status" value="1"/>
</dbReference>
<keyword evidence="4" id="KW-1185">Reference proteome</keyword>
<dbReference type="RefSeq" id="WP_200596664.1">
    <property type="nucleotide sequence ID" value="NZ_JAEPBG010000015.1"/>
</dbReference>
<feature type="domain" description="HTH cro/C1-type" evidence="2">
    <location>
        <begin position="54"/>
        <end position="93"/>
    </location>
</feature>
<sequence>MQMLTQDHNKTLASNAANDEKRGGRFSLGEFLRNTRRSMKGPTGRPMSIADITRRSALSLPVLSKLEAGKIENPRFTTMIEVSRGYGLPFDTLAGFFESRAAAARAAQAAQAAEAN</sequence>
<dbReference type="AlphaFoldDB" id="A0A934SYC4"/>
<evidence type="ECO:0000259" key="2">
    <source>
        <dbReference type="PROSITE" id="PS50943"/>
    </source>
</evidence>
<dbReference type="InterPro" id="IPR001387">
    <property type="entry name" value="Cro/C1-type_HTH"/>
</dbReference>
<feature type="region of interest" description="Disordered" evidence="1">
    <location>
        <begin position="1"/>
        <end position="50"/>
    </location>
</feature>
<dbReference type="EMBL" id="JAEPBG010000015">
    <property type="protein sequence ID" value="MBK4737929.1"/>
    <property type="molecule type" value="Genomic_DNA"/>
</dbReference>
<protein>
    <submittedName>
        <fullName evidence="3">Helix-turn-helix domain-containing protein</fullName>
    </submittedName>
</protein>
<dbReference type="Gene3D" id="1.10.260.40">
    <property type="entry name" value="lambda repressor-like DNA-binding domains"/>
    <property type="match status" value="1"/>
</dbReference>
<dbReference type="GO" id="GO:0003677">
    <property type="term" value="F:DNA binding"/>
    <property type="evidence" value="ECO:0007669"/>
    <property type="project" value="InterPro"/>
</dbReference>
<dbReference type="PROSITE" id="PS50943">
    <property type="entry name" value="HTH_CROC1"/>
    <property type="match status" value="1"/>
</dbReference>
<feature type="compositionally biased region" description="Polar residues" evidence="1">
    <location>
        <begin position="1"/>
        <end position="17"/>
    </location>
</feature>
<organism evidence="3 4">
    <name type="scientific">Noviherbaspirillum pedocola</name>
    <dbReference type="NCBI Taxonomy" id="2801341"/>
    <lineage>
        <taxon>Bacteria</taxon>
        <taxon>Pseudomonadati</taxon>
        <taxon>Pseudomonadota</taxon>
        <taxon>Betaproteobacteria</taxon>
        <taxon>Burkholderiales</taxon>
        <taxon>Oxalobacteraceae</taxon>
        <taxon>Noviherbaspirillum</taxon>
    </lineage>
</organism>
<proteinExistence type="predicted"/>
<evidence type="ECO:0000256" key="1">
    <source>
        <dbReference type="SAM" id="MobiDB-lite"/>
    </source>
</evidence>
<dbReference type="CDD" id="cd00093">
    <property type="entry name" value="HTH_XRE"/>
    <property type="match status" value="1"/>
</dbReference>
<dbReference type="InterPro" id="IPR010982">
    <property type="entry name" value="Lambda_DNA-bd_dom_sf"/>
</dbReference>
<reference evidence="3" key="1">
    <citation type="submission" date="2021-01" db="EMBL/GenBank/DDBJ databases">
        <title>Genome sequence of strain Noviherbaspirillum sp. DKR-6.</title>
        <authorList>
            <person name="Chaudhary D.K."/>
        </authorList>
    </citation>
    <scope>NUCLEOTIDE SEQUENCE</scope>
    <source>
        <strain evidence="3">DKR-6</strain>
    </source>
</reference>
<name>A0A934SYC4_9BURK</name>
<comment type="caution">
    <text evidence="3">The sequence shown here is derived from an EMBL/GenBank/DDBJ whole genome shotgun (WGS) entry which is preliminary data.</text>
</comment>